<keyword evidence="8" id="KW-0067">ATP-binding</keyword>
<evidence type="ECO:0000256" key="10">
    <source>
        <dbReference type="ARBA" id="ARBA00023277"/>
    </source>
</evidence>
<dbReference type="Pfam" id="PF00480">
    <property type="entry name" value="ROK"/>
    <property type="match status" value="1"/>
</dbReference>
<dbReference type="STRING" id="1027249.SAMN05216179_1049"/>
<reference evidence="13 14" key="1">
    <citation type="submission" date="2016-11" db="EMBL/GenBank/DDBJ databases">
        <authorList>
            <person name="Jaros S."/>
            <person name="Januszkiewicz K."/>
            <person name="Wedrychowicz H."/>
        </authorList>
    </citation>
    <scope>NUCLEOTIDE SEQUENCE [LARGE SCALE GENOMIC DNA]</scope>
    <source>
        <strain evidence="13 14">CGMCC 1.10681</strain>
    </source>
</reference>
<comment type="catalytic activity">
    <reaction evidence="12">
        <text>D-fructose + ATP = D-fructose 6-phosphate + ADP + H(+)</text>
        <dbReference type="Rhea" id="RHEA:16125"/>
        <dbReference type="ChEBI" id="CHEBI:15378"/>
        <dbReference type="ChEBI" id="CHEBI:30616"/>
        <dbReference type="ChEBI" id="CHEBI:37721"/>
        <dbReference type="ChEBI" id="CHEBI:61527"/>
        <dbReference type="ChEBI" id="CHEBI:456216"/>
        <dbReference type="EC" id="2.7.1.4"/>
    </reaction>
</comment>
<keyword evidence="9" id="KW-0460">Magnesium</keyword>
<dbReference type="AlphaFoldDB" id="A0A1M7LFQ9"/>
<keyword evidence="6 13" id="KW-0418">Kinase</keyword>
<comment type="similarity">
    <text evidence="2">Belongs to the ROK (NagC/XylR) family.</text>
</comment>
<dbReference type="Proteomes" id="UP000184184">
    <property type="component" value="Unassembled WGS sequence"/>
</dbReference>
<keyword evidence="5" id="KW-0547">Nucleotide-binding</keyword>
<evidence type="ECO:0000256" key="7">
    <source>
        <dbReference type="ARBA" id="ARBA00022833"/>
    </source>
</evidence>
<dbReference type="Gene3D" id="3.30.420.40">
    <property type="match status" value="2"/>
</dbReference>
<evidence type="ECO:0000256" key="9">
    <source>
        <dbReference type="ARBA" id="ARBA00022842"/>
    </source>
</evidence>
<dbReference type="SUPFAM" id="SSF53067">
    <property type="entry name" value="Actin-like ATPase domain"/>
    <property type="match status" value="1"/>
</dbReference>
<evidence type="ECO:0000256" key="12">
    <source>
        <dbReference type="ARBA" id="ARBA00048451"/>
    </source>
</evidence>
<dbReference type="PANTHER" id="PTHR42742">
    <property type="entry name" value="TRANSCRIPTIONAL REPRESSOR MPRA"/>
    <property type="match status" value="1"/>
</dbReference>
<evidence type="ECO:0000256" key="5">
    <source>
        <dbReference type="ARBA" id="ARBA00022741"/>
    </source>
</evidence>
<dbReference type="InterPro" id="IPR000600">
    <property type="entry name" value="ROK"/>
</dbReference>
<dbReference type="OrthoDB" id="9795247at2"/>
<evidence type="ECO:0000256" key="3">
    <source>
        <dbReference type="ARBA" id="ARBA00022679"/>
    </source>
</evidence>
<protein>
    <recommendedName>
        <fullName evidence="11">fructokinase</fullName>
        <ecNumber evidence="11">2.7.1.4</ecNumber>
    </recommendedName>
</protein>
<dbReference type="FunFam" id="3.30.420.40:FF:000153">
    <property type="entry name" value="Putative fructokinase"/>
    <property type="match status" value="1"/>
</dbReference>
<evidence type="ECO:0000256" key="6">
    <source>
        <dbReference type="ARBA" id="ARBA00022777"/>
    </source>
</evidence>
<keyword evidence="7" id="KW-0862">Zinc</keyword>
<evidence type="ECO:0000313" key="14">
    <source>
        <dbReference type="Proteomes" id="UP000184184"/>
    </source>
</evidence>
<evidence type="ECO:0000256" key="1">
    <source>
        <dbReference type="ARBA" id="ARBA00001946"/>
    </source>
</evidence>
<keyword evidence="3" id="KW-0808">Transferase</keyword>
<dbReference type="InterPro" id="IPR051804">
    <property type="entry name" value="Carb_Metab_Reg_Kinase/Isom"/>
</dbReference>
<evidence type="ECO:0000256" key="2">
    <source>
        <dbReference type="ARBA" id="ARBA00006479"/>
    </source>
</evidence>
<evidence type="ECO:0000256" key="11">
    <source>
        <dbReference type="ARBA" id="ARBA00038887"/>
    </source>
</evidence>
<keyword evidence="14" id="KW-1185">Reference proteome</keyword>
<sequence>MTEKLLGSIEAGGTKFVVAVADFDFNVKEITQFPTTTPEETLAKVINFFKFFEVAAIGIGSFGPIDVNVDSKTYGHVLNTPKEEWSGFDFLGTLKAAFDIPMYFTTDVNSSAYGEYTKGSASGADSVVYFTLGTGVGGGAIQGGQFISGIAHSEMGHATVIAHPEDAYVGGCPFHSNHCFEGLAAGPTLEGRTGIKGEKIPRDHKVFDFISYYAGQIAFNTFVNMAPEKIVFGGSVLQETDMAKVREYFKQFNNNYVATPDLEDLIVRPSIKNNGSATIGNFGLALKALKE</sequence>
<gene>
    <name evidence="13" type="ORF">SAMN05216179_1049</name>
</gene>
<name>A0A1M7LFQ9_9BACI</name>
<evidence type="ECO:0000256" key="4">
    <source>
        <dbReference type="ARBA" id="ARBA00022723"/>
    </source>
</evidence>
<comment type="cofactor">
    <cofactor evidence="1">
        <name>Mg(2+)</name>
        <dbReference type="ChEBI" id="CHEBI:18420"/>
    </cofactor>
</comment>
<proteinExistence type="inferred from homology"/>
<evidence type="ECO:0000313" key="13">
    <source>
        <dbReference type="EMBL" id="SHM76467.1"/>
    </source>
</evidence>
<dbReference type="GO" id="GO:0046872">
    <property type="term" value="F:metal ion binding"/>
    <property type="evidence" value="ECO:0007669"/>
    <property type="project" value="UniProtKB-KW"/>
</dbReference>
<dbReference type="GO" id="GO:0008865">
    <property type="term" value="F:fructokinase activity"/>
    <property type="evidence" value="ECO:0007669"/>
    <property type="project" value="UniProtKB-EC"/>
</dbReference>
<evidence type="ECO:0000256" key="8">
    <source>
        <dbReference type="ARBA" id="ARBA00022840"/>
    </source>
</evidence>
<keyword evidence="4" id="KW-0479">Metal-binding</keyword>
<dbReference type="GO" id="GO:0005524">
    <property type="term" value="F:ATP binding"/>
    <property type="evidence" value="ECO:0007669"/>
    <property type="project" value="UniProtKB-KW"/>
</dbReference>
<dbReference type="RefSeq" id="WP_073200263.1">
    <property type="nucleotide sequence ID" value="NZ_FRCZ01000001.1"/>
</dbReference>
<dbReference type="InterPro" id="IPR043129">
    <property type="entry name" value="ATPase_NBD"/>
</dbReference>
<keyword evidence="10" id="KW-0119">Carbohydrate metabolism</keyword>
<dbReference type="EMBL" id="FRCZ01000001">
    <property type="protein sequence ID" value="SHM76467.1"/>
    <property type="molecule type" value="Genomic_DNA"/>
</dbReference>
<dbReference type="EC" id="2.7.1.4" evidence="11"/>
<dbReference type="PANTHER" id="PTHR42742:SF3">
    <property type="entry name" value="FRUCTOKINASE"/>
    <property type="match status" value="1"/>
</dbReference>
<accession>A0A1M7LFQ9</accession>
<dbReference type="CDD" id="cd24067">
    <property type="entry name" value="ASKHA_NBD_ROK_BsFRK-like"/>
    <property type="match status" value="1"/>
</dbReference>
<organism evidence="13 14">
    <name type="scientific">Gracilibacillus kekensis</name>
    <dbReference type="NCBI Taxonomy" id="1027249"/>
    <lineage>
        <taxon>Bacteria</taxon>
        <taxon>Bacillati</taxon>
        <taxon>Bacillota</taxon>
        <taxon>Bacilli</taxon>
        <taxon>Bacillales</taxon>
        <taxon>Bacillaceae</taxon>
        <taxon>Gracilibacillus</taxon>
    </lineage>
</organism>